<protein>
    <recommendedName>
        <fullName evidence="3">DUF6533 domain-containing protein</fullName>
    </recommendedName>
</protein>
<dbReference type="InterPro" id="IPR045340">
    <property type="entry name" value="DUF6533"/>
</dbReference>
<proteinExistence type="predicted"/>
<evidence type="ECO:0000313" key="4">
    <source>
        <dbReference type="EMBL" id="KDQ58848.1"/>
    </source>
</evidence>
<name>A0A067PVK0_9AGAM</name>
<evidence type="ECO:0000313" key="5">
    <source>
        <dbReference type="Proteomes" id="UP000027265"/>
    </source>
</evidence>
<evidence type="ECO:0000256" key="1">
    <source>
        <dbReference type="SAM" id="MobiDB-lite"/>
    </source>
</evidence>
<dbReference type="HOGENOM" id="CLU_729707_0_0_1"/>
<sequence length="379" mass="42588">MQGFEPAGFVQNLQLLRLFQFSGTILTIYDHSILLDYEVELIWKRPGIIAKIFFFLTRLGYCGDAIVIAILIPFLTEATSDGAISVFYCKYGLPSYPSGLYKFRVYALYNRAKWVLVLTLACFIIELATVIAFLASYQNIQVTLIQLAATCTLGCRLILNIREASYRHEQCLNTQEIEFQLRQLVDAVERGASASGDDPADGLTRGSHDVKGVEEDKGESRQTDFHCLAMAELRLGVQLKFKELLLYARGQQVGHCSPTRLSLTSKTSRRTSHLLASSSSNVRISPVLDMFKRPMHLNLISAALSFNRQRPKLKDIAEFERQPQPNAMAIFSFLLTHSSSHSPNPTFVSESPPERTLTSPTKSFPPAQRPWRRSKGSQD</sequence>
<dbReference type="Pfam" id="PF20151">
    <property type="entry name" value="DUF6533"/>
    <property type="match status" value="1"/>
</dbReference>
<evidence type="ECO:0000259" key="3">
    <source>
        <dbReference type="Pfam" id="PF20151"/>
    </source>
</evidence>
<feature type="region of interest" description="Disordered" evidence="1">
    <location>
        <begin position="340"/>
        <end position="379"/>
    </location>
</feature>
<keyword evidence="2" id="KW-0472">Membrane</keyword>
<organism evidence="4 5">
    <name type="scientific">Jaapia argillacea MUCL 33604</name>
    <dbReference type="NCBI Taxonomy" id="933084"/>
    <lineage>
        <taxon>Eukaryota</taxon>
        <taxon>Fungi</taxon>
        <taxon>Dikarya</taxon>
        <taxon>Basidiomycota</taxon>
        <taxon>Agaricomycotina</taxon>
        <taxon>Agaricomycetes</taxon>
        <taxon>Agaricomycetidae</taxon>
        <taxon>Jaapiales</taxon>
        <taxon>Jaapiaceae</taxon>
        <taxon>Jaapia</taxon>
    </lineage>
</organism>
<dbReference type="EMBL" id="KL197716">
    <property type="protein sequence ID" value="KDQ58848.1"/>
    <property type="molecule type" value="Genomic_DNA"/>
</dbReference>
<evidence type="ECO:0000256" key="2">
    <source>
        <dbReference type="SAM" id="Phobius"/>
    </source>
</evidence>
<feature type="region of interest" description="Disordered" evidence="1">
    <location>
        <begin position="192"/>
        <end position="218"/>
    </location>
</feature>
<gene>
    <name evidence="4" type="ORF">JAAARDRAFT_192430</name>
</gene>
<feature type="compositionally biased region" description="Basic and acidic residues" evidence="1">
    <location>
        <begin position="206"/>
        <end position="218"/>
    </location>
</feature>
<feature type="compositionally biased region" description="Basic residues" evidence="1">
    <location>
        <begin position="370"/>
        <end position="379"/>
    </location>
</feature>
<dbReference type="OrthoDB" id="2745134at2759"/>
<accession>A0A067PVK0</accession>
<feature type="domain" description="DUF6533" evidence="3">
    <location>
        <begin position="19"/>
        <end position="60"/>
    </location>
</feature>
<feature type="transmembrane region" description="Helical" evidence="2">
    <location>
        <begin position="114"/>
        <end position="134"/>
    </location>
</feature>
<keyword evidence="5" id="KW-1185">Reference proteome</keyword>
<keyword evidence="2" id="KW-0812">Transmembrane</keyword>
<reference evidence="5" key="1">
    <citation type="journal article" date="2014" name="Proc. Natl. Acad. Sci. U.S.A.">
        <title>Extensive sampling of basidiomycete genomes demonstrates inadequacy of the white-rot/brown-rot paradigm for wood decay fungi.</title>
        <authorList>
            <person name="Riley R."/>
            <person name="Salamov A.A."/>
            <person name="Brown D.W."/>
            <person name="Nagy L.G."/>
            <person name="Floudas D."/>
            <person name="Held B.W."/>
            <person name="Levasseur A."/>
            <person name="Lombard V."/>
            <person name="Morin E."/>
            <person name="Otillar R."/>
            <person name="Lindquist E.A."/>
            <person name="Sun H."/>
            <person name="LaButti K.M."/>
            <person name="Schmutz J."/>
            <person name="Jabbour D."/>
            <person name="Luo H."/>
            <person name="Baker S.E."/>
            <person name="Pisabarro A.G."/>
            <person name="Walton J.D."/>
            <person name="Blanchette R.A."/>
            <person name="Henrissat B."/>
            <person name="Martin F."/>
            <person name="Cullen D."/>
            <person name="Hibbett D.S."/>
            <person name="Grigoriev I.V."/>
        </authorList>
    </citation>
    <scope>NUCLEOTIDE SEQUENCE [LARGE SCALE GENOMIC DNA]</scope>
    <source>
        <strain evidence="5">MUCL 33604</strain>
    </source>
</reference>
<dbReference type="Proteomes" id="UP000027265">
    <property type="component" value="Unassembled WGS sequence"/>
</dbReference>
<keyword evidence="2" id="KW-1133">Transmembrane helix</keyword>
<dbReference type="AlphaFoldDB" id="A0A067PVK0"/>
<dbReference type="InParanoid" id="A0A067PVK0"/>